<dbReference type="Pfam" id="PF01944">
    <property type="entry name" value="SpoIIM"/>
    <property type="match status" value="1"/>
</dbReference>
<name>A0A1I6PV21_9BACI</name>
<feature type="transmembrane region" description="Helical" evidence="1">
    <location>
        <begin position="17"/>
        <end position="36"/>
    </location>
</feature>
<proteinExistence type="predicted"/>
<reference evidence="2 5" key="2">
    <citation type="submission" date="2019-07" db="EMBL/GenBank/DDBJ databases">
        <title>Whole genome shotgun sequence of Halolactibacillus miurensis NBRC 100873.</title>
        <authorList>
            <person name="Hosoyama A."/>
            <person name="Uohara A."/>
            <person name="Ohji S."/>
            <person name="Ichikawa N."/>
        </authorList>
    </citation>
    <scope>NUCLEOTIDE SEQUENCE [LARGE SCALE GENOMIC DNA]</scope>
    <source>
        <strain evidence="2 5">NBRC 100873</strain>
    </source>
</reference>
<evidence type="ECO:0000256" key="1">
    <source>
        <dbReference type="SAM" id="Phobius"/>
    </source>
</evidence>
<dbReference type="STRING" id="306541.SAMN05421668_102211"/>
<keyword evidence="1" id="KW-0472">Membrane</keyword>
<feature type="transmembrane region" description="Helical" evidence="1">
    <location>
        <begin position="127"/>
        <end position="148"/>
    </location>
</feature>
<gene>
    <name evidence="2" type="ORF">HMI01_14460</name>
    <name evidence="3" type="ORF">SAMN05421668_102211</name>
</gene>
<evidence type="ECO:0000313" key="3">
    <source>
        <dbReference type="EMBL" id="SFS43885.1"/>
    </source>
</evidence>
<reference evidence="3 4" key="1">
    <citation type="submission" date="2016-10" db="EMBL/GenBank/DDBJ databases">
        <authorList>
            <person name="de Groot N.N."/>
        </authorList>
    </citation>
    <scope>NUCLEOTIDE SEQUENCE [LARGE SCALE GENOMIC DNA]</scope>
    <source>
        <strain evidence="3 4">DSM 17074</strain>
    </source>
</reference>
<dbReference type="RefSeq" id="WP_062319241.1">
    <property type="nucleotide sequence ID" value="NZ_BJWJ01000012.1"/>
</dbReference>
<dbReference type="EMBL" id="BJWJ01000012">
    <property type="protein sequence ID" value="GEM04458.1"/>
    <property type="molecule type" value="Genomic_DNA"/>
</dbReference>
<sequence>MNQSTIFHYIIQHKHQLIGLFVLFLIGVVLGSYTLVHSFSETFTLSVPSFTVSEWSLTEYGTLLIDNMWLYVVIYIAGLSFIGVPIIYFIYVLLGVRVGYTIAICLSTFEFKGIGLAMSALVVDHLVFLPLSLIFGIQALHIHKLFFSKQSSHTSMQLPRTLSLYHRRMVLWVVVIMVLSGIEYSYFMYVFPKLLAVFT</sequence>
<protein>
    <submittedName>
        <fullName evidence="3">Stage II sporulation protein M</fullName>
    </submittedName>
</protein>
<dbReference type="AlphaFoldDB" id="A0A1I6PV21"/>
<accession>A0A1I6PV21</accession>
<keyword evidence="1" id="KW-1133">Transmembrane helix</keyword>
<dbReference type="InterPro" id="IPR002798">
    <property type="entry name" value="SpoIIM-like"/>
</dbReference>
<feature type="transmembrane region" description="Helical" evidence="1">
    <location>
        <begin position="68"/>
        <end position="91"/>
    </location>
</feature>
<feature type="transmembrane region" description="Helical" evidence="1">
    <location>
        <begin position="98"/>
        <end position="121"/>
    </location>
</feature>
<keyword evidence="1" id="KW-0812">Transmembrane</keyword>
<dbReference type="EMBL" id="FPAI01000002">
    <property type="protein sequence ID" value="SFS43885.1"/>
    <property type="molecule type" value="Genomic_DNA"/>
</dbReference>
<evidence type="ECO:0000313" key="5">
    <source>
        <dbReference type="Proteomes" id="UP000321773"/>
    </source>
</evidence>
<organism evidence="3 4">
    <name type="scientific">Halolactibacillus miurensis</name>
    <dbReference type="NCBI Taxonomy" id="306541"/>
    <lineage>
        <taxon>Bacteria</taxon>
        <taxon>Bacillati</taxon>
        <taxon>Bacillota</taxon>
        <taxon>Bacilli</taxon>
        <taxon>Bacillales</taxon>
        <taxon>Bacillaceae</taxon>
        <taxon>Halolactibacillus</taxon>
    </lineage>
</organism>
<feature type="transmembrane region" description="Helical" evidence="1">
    <location>
        <begin position="169"/>
        <end position="191"/>
    </location>
</feature>
<keyword evidence="5" id="KW-1185">Reference proteome</keyword>
<dbReference type="Proteomes" id="UP000321773">
    <property type="component" value="Unassembled WGS sequence"/>
</dbReference>
<dbReference type="Proteomes" id="UP000199139">
    <property type="component" value="Unassembled WGS sequence"/>
</dbReference>
<evidence type="ECO:0000313" key="4">
    <source>
        <dbReference type="Proteomes" id="UP000199139"/>
    </source>
</evidence>
<evidence type="ECO:0000313" key="2">
    <source>
        <dbReference type="EMBL" id="GEM04458.1"/>
    </source>
</evidence>